<dbReference type="Proteomes" id="UP001239994">
    <property type="component" value="Unassembled WGS sequence"/>
</dbReference>
<accession>A0AAD8YQU8</accession>
<dbReference type="EMBL" id="JAROKS010000026">
    <property type="protein sequence ID" value="KAK1785635.1"/>
    <property type="molecule type" value="Genomic_DNA"/>
</dbReference>
<comment type="caution">
    <text evidence="2">The sequence shown here is derived from an EMBL/GenBank/DDBJ whole genome shotgun (WGS) entry which is preliminary data.</text>
</comment>
<name>A0AAD8YQU8_9TELE</name>
<sequence length="159" mass="17750">MPKKPRQLGEDLHGGVGQDYSRDQCRPDRYSELDSVGSYHLADRPSAILASLQYSHNRGGGPEYGPGSDSTESCRDQPDYKNWHMEVDSAVSYDPYMDYYEGYADCGEKGEYSDVSLRSDLGSDYVEDPPMVIEEVLYGDSLVDSDVQSVVSRNKEPPC</sequence>
<reference evidence="2" key="1">
    <citation type="submission" date="2023-03" db="EMBL/GenBank/DDBJ databases">
        <title>Electrophorus voltai genome.</title>
        <authorList>
            <person name="Bian C."/>
        </authorList>
    </citation>
    <scope>NUCLEOTIDE SEQUENCE</scope>
    <source>
        <strain evidence="2">CB-2022</strain>
        <tissue evidence="2">Muscle</tissue>
    </source>
</reference>
<evidence type="ECO:0000256" key="1">
    <source>
        <dbReference type="SAM" id="MobiDB-lite"/>
    </source>
</evidence>
<feature type="region of interest" description="Disordered" evidence="1">
    <location>
        <begin position="1"/>
        <end position="29"/>
    </location>
</feature>
<dbReference type="AlphaFoldDB" id="A0AAD8YQU8"/>
<evidence type="ECO:0000313" key="2">
    <source>
        <dbReference type="EMBL" id="KAK1785635.1"/>
    </source>
</evidence>
<keyword evidence="3" id="KW-1185">Reference proteome</keyword>
<protein>
    <submittedName>
        <fullName evidence="2">Uncharacterized protein</fullName>
    </submittedName>
</protein>
<proteinExistence type="predicted"/>
<organism evidence="2 3">
    <name type="scientific">Electrophorus voltai</name>
    <dbReference type="NCBI Taxonomy" id="2609070"/>
    <lineage>
        <taxon>Eukaryota</taxon>
        <taxon>Metazoa</taxon>
        <taxon>Chordata</taxon>
        <taxon>Craniata</taxon>
        <taxon>Vertebrata</taxon>
        <taxon>Euteleostomi</taxon>
        <taxon>Actinopterygii</taxon>
        <taxon>Neopterygii</taxon>
        <taxon>Teleostei</taxon>
        <taxon>Ostariophysi</taxon>
        <taxon>Gymnotiformes</taxon>
        <taxon>Gymnotoidei</taxon>
        <taxon>Gymnotidae</taxon>
        <taxon>Electrophorus</taxon>
    </lineage>
</organism>
<feature type="non-terminal residue" evidence="2">
    <location>
        <position position="1"/>
    </location>
</feature>
<gene>
    <name evidence="2" type="ORF">P4O66_018270</name>
</gene>
<feature type="compositionally biased region" description="Basic and acidic residues" evidence="1">
    <location>
        <begin position="20"/>
        <end position="29"/>
    </location>
</feature>
<evidence type="ECO:0000313" key="3">
    <source>
        <dbReference type="Proteomes" id="UP001239994"/>
    </source>
</evidence>
<feature type="region of interest" description="Disordered" evidence="1">
    <location>
        <begin position="54"/>
        <end position="77"/>
    </location>
</feature>